<comment type="subcellular location">
    <subcellularLocation>
        <location evidence="8">Cytoplasm</location>
    </subcellularLocation>
</comment>
<dbReference type="GO" id="GO:0006515">
    <property type="term" value="P:protein quality control for misfolded or incompletely synthesized proteins"/>
    <property type="evidence" value="ECO:0007669"/>
    <property type="project" value="UniProtKB-UniRule"/>
</dbReference>
<feature type="site" description="Discriminates between blocked and unblocked aminoacyl-tRNA" evidence="8">
    <location>
        <position position="13"/>
    </location>
</feature>
<evidence type="ECO:0000256" key="8">
    <source>
        <dbReference type="HAMAP-Rule" id="MF_00083"/>
    </source>
</evidence>
<evidence type="ECO:0000256" key="2">
    <source>
        <dbReference type="ARBA" id="ARBA00022555"/>
    </source>
</evidence>
<evidence type="ECO:0000256" key="5">
    <source>
        <dbReference type="ARBA" id="ARBA00038063"/>
    </source>
</evidence>
<comment type="catalytic activity">
    <reaction evidence="6 8 9">
        <text>an N-acyl-L-alpha-aminoacyl-tRNA + H2O = an N-acyl-L-amino acid + a tRNA + H(+)</text>
        <dbReference type="Rhea" id="RHEA:54448"/>
        <dbReference type="Rhea" id="RHEA-COMP:10123"/>
        <dbReference type="Rhea" id="RHEA-COMP:13883"/>
        <dbReference type="ChEBI" id="CHEBI:15377"/>
        <dbReference type="ChEBI" id="CHEBI:15378"/>
        <dbReference type="ChEBI" id="CHEBI:59874"/>
        <dbReference type="ChEBI" id="CHEBI:78442"/>
        <dbReference type="ChEBI" id="CHEBI:138191"/>
        <dbReference type="EC" id="3.1.1.29"/>
    </reaction>
</comment>
<proteinExistence type="inferred from homology"/>
<comment type="similarity">
    <text evidence="5 8 10">Belongs to the PTH family.</text>
</comment>
<comment type="function">
    <text evidence="8">Hydrolyzes ribosome-free peptidyl-tRNAs (with 1 or more amino acids incorporated), which drop off the ribosome during protein synthesis, or as a result of ribosome stalling.</text>
</comment>
<dbReference type="FunFam" id="3.40.50.1470:FF:000001">
    <property type="entry name" value="Peptidyl-tRNA hydrolase"/>
    <property type="match status" value="1"/>
</dbReference>
<feature type="binding site" evidence="8">
    <location>
        <position position="18"/>
    </location>
    <ligand>
        <name>tRNA</name>
        <dbReference type="ChEBI" id="CHEBI:17843"/>
    </ligand>
</feature>
<evidence type="ECO:0000313" key="11">
    <source>
        <dbReference type="EMBL" id="SHH58094.1"/>
    </source>
</evidence>
<evidence type="ECO:0000256" key="7">
    <source>
        <dbReference type="ARBA" id="ARBA00050038"/>
    </source>
</evidence>
<feature type="binding site" evidence="8">
    <location>
        <position position="70"/>
    </location>
    <ligand>
        <name>tRNA</name>
        <dbReference type="ChEBI" id="CHEBI:17843"/>
    </ligand>
</feature>
<dbReference type="SUPFAM" id="SSF53178">
    <property type="entry name" value="Peptidyl-tRNA hydrolase-like"/>
    <property type="match status" value="1"/>
</dbReference>
<comment type="subunit">
    <text evidence="8">Monomer.</text>
</comment>
<dbReference type="HAMAP" id="MF_00083">
    <property type="entry name" value="Pept_tRNA_hydro_bact"/>
    <property type="match status" value="1"/>
</dbReference>
<comment type="function">
    <text evidence="8">Catalyzes the release of premature peptidyl moieties from peptidyl-tRNA molecules trapped in stalled 50S ribosomal subunits, and thus maintains levels of free tRNAs and 50S ribosomes.</text>
</comment>
<keyword evidence="2 8" id="KW-0820">tRNA-binding</keyword>
<dbReference type="Proteomes" id="UP000186132">
    <property type="component" value="Unassembled WGS sequence"/>
</dbReference>
<dbReference type="InterPro" id="IPR018171">
    <property type="entry name" value="Pept_tRNA_hydro_CS"/>
</dbReference>
<organism evidence="11 12">
    <name type="scientific">Jatrophihabitans endophyticus</name>
    <dbReference type="NCBI Taxonomy" id="1206085"/>
    <lineage>
        <taxon>Bacteria</taxon>
        <taxon>Bacillati</taxon>
        <taxon>Actinomycetota</taxon>
        <taxon>Actinomycetes</taxon>
        <taxon>Jatrophihabitantales</taxon>
        <taxon>Jatrophihabitantaceae</taxon>
        <taxon>Jatrophihabitans</taxon>
    </lineage>
</organism>
<gene>
    <name evidence="8" type="primary">pth</name>
    <name evidence="11" type="ORF">SAMN05443575_4137</name>
</gene>
<accession>A0A1M5U550</accession>
<dbReference type="InterPro" id="IPR001328">
    <property type="entry name" value="Pept_tRNA_hydro"/>
</dbReference>
<evidence type="ECO:0000256" key="6">
    <source>
        <dbReference type="ARBA" id="ARBA00048707"/>
    </source>
</evidence>
<dbReference type="GO" id="GO:0000049">
    <property type="term" value="F:tRNA binding"/>
    <property type="evidence" value="ECO:0007669"/>
    <property type="project" value="UniProtKB-UniRule"/>
</dbReference>
<dbReference type="PANTHER" id="PTHR17224:SF1">
    <property type="entry name" value="PEPTIDYL-TRNA HYDROLASE"/>
    <property type="match status" value="1"/>
</dbReference>
<keyword evidence="3 8" id="KW-0378">Hydrolase</keyword>
<dbReference type="GO" id="GO:0005737">
    <property type="term" value="C:cytoplasm"/>
    <property type="evidence" value="ECO:0007669"/>
    <property type="project" value="UniProtKB-SubCell"/>
</dbReference>
<evidence type="ECO:0000256" key="3">
    <source>
        <dbReference type="ARBA" id="ARBA00022801"/>
    </source>
</evidence>
<dbReference type="PROSITE" id="PS01195">
    <property type="entry name" value="PEPT_TRNA_HYDROL_1"/>
    <property type="match status" value="1"/>
</dbReference>
<dbReference type="Gene3D" id="3.40.50.1470">
    <property type="entry name" value="Peptidyl-tRNA hydrolase"/>
    <property type="match status" value="1"/>
</dbReference>
<dbReference type="PANTHER" id="PTHR17224">
    <property type="entry name" value="PEPTIDYL-TRNA HYDROLASE"/>
    <property type="match status" value="1"/>
</dbReference>
<dbReference type="STRING" id="1206085.SAMN05443575_4137"/>
<feature type="active site" description="Proton acceptor" evidence="8">
    <location>
        <position position="23"/>
    </location>
</feature>
<sequence length="191" mass="20609">MADDRFLVVGLGNPGPKYETTRHNAGFLVLELLADRIGGRFKTHRSRADVVEGRLAGLPVVLAKPRSYMNESGGPVKAVASFYKIPVERVVVVHDELDVPFGTLRVKRGGGDGGHNGLRSTSSALGSREYARVRFGIGRPPGRQDPADYVLRDFAAAERKDLGFEVDRAADAVEAVLTDGVEAAQNRFHAG</sequence>
<evidence type="ECO:0000313" key="12">
    <source>
        <dbReference type="Proteomes" id="UP000186132"/>
    </source>
</evidence>
<dbReference type="Pfam" id="PF01195">
    <property type="entry name" value="Pept_tRNA_hydro"/>
    <property type="match status" value="1"/>
</dbReference>
<keyword evidence="4 8" id="KW-0694">RNA-binding</keyword>
<evidence type="ECO:0000256" key="9">
    <source>
        <dbReference type="RuleBase" id="RU000673"/>
    </source>
</evidence>
<feature type="binding site" evidence="8">
    <location>
        <position position="116"/>
    </location>
    <ligand>
        <name>tRNA</name>
        <dbReference type="ChEBI" id="CHEBI:17843"/>
    </ligand>
</feature>
<dbReference type="RefSeq" id="WP_073392324.1">
    <property type="nucleotide sequence ID" value="NZ_FQVU01000007.1"/>
</dbReference>
<evidence type="ECO:0000256" key="4">
    <source>
        <dbReference type="ARBA" id="ARBA00022884"/>
    </source>
</evidence>
<feature type="binding site" evidence="8">
    <location>
        <position position="68"/>
    </location>
    <ligand>
        <name>tRNA</name>
        <dbReference type="ChEBI" id="CHEBI:17843"/>
    </ligand>
</feature>
<name>A0A1M5U550_9ACTN</name>
<dbReference type="EC" id="3.1.1.29" evidence="1 8"/>
<feature type="site" description="Stabilizes the basic form of H active site to accept a proton" evidence="8">
    <location>
        <position position="95"/>
    </location>
</feature>
<evidence type="ECO:0000256" key="1">
    <source>
        <dbReference type="ARBA" id="ARBA00013260"/>
    </source>
</evidence>
<reference evidence="11 12" key="1">
    <citation type="submission" date="2016-11" db="EMBL/GenBank/DDBJ databases">
        <authorList>
            <person name="Jaros S."/>
            <person name="Januszkiewicz K."/>
            <person name="Wedrychowicz H."/>
        </authorList>
    </citation>
    <scope>NUCLEOTIDE SEQUENCE [LARGE SCALE GENOMIC DNA]</scope>
    <source>
        <strain evidence="11 12">DSM 45627</strain>
    </source>
</reference>
<dbReference type="PROSITE" id="PS01196">
    <property type="entry name" value="PEPT_TRNA_HYDROL_2"/>
    <property type="match status" value="1"/>
</dbReference>
<dbReference type="OrthoDB" id="9800507at2"/>
<keyword evidence="8" id="KW-0963">Cytoplasm</keyword>
<dbReference type="GO" id="GO:0004045">
    <property type="term" value="F:peptidyl-tRNA hydrolase activity"/>
    <property type="evidence" value="ECO:0007669"/>
    <property type="project" value="UniProtKB-UniRule"/>
</dbReference>
<protein>
    <recommendedName>
        <fullName evidence="7 8">Peptidyl-tRNA hydrolase</fullName>
        <shortName evidence="8">Pth</shortName>
        <ecNumber evidence="1 8">3.1.1.29</ecNumber>
    </recommendedName>
</protein>
<evidence type="ECO:0000256" key="10">
    <source>
        <dbReference type="RuleBase" id="RU004320"/>
    </source>
</evidence>
<dbReference type="AlphaFoldDB" id="A0A1M5U550"/>
<dbReference type="GO" id="GO:0072344">
    <property type="term" value="P:rescue of stalled ribosome"/>
    <property type="evidence" value="ECO:0007669"/>
    <property type="project" value="UniProtKB-UniRule"/>
</dbReference>
<dbReference type="NCBIfam" id="TIGR00447">
    <property type="entry name" value="pth"/>
    <property type="match status" value="1"/>
</dbReference>
<dbReference type="InterPro" id="IPR036416">
    <property type="entry name" value="Pept_tRNA_hydro_sf"/>
</dbReference>
<dbReference type="EMBL" id="FQVU01000007">
    <property type="protein sequence ID" value="SHH58094.1"/>
    <property type="molecule type" value="Genomic_DNA"/>
</dbReference>
<dbReference type="CDD" id="cd00462">
    <property type="entry name" value="PTH"/>
    <property type="match status" value="1"/>
</dbReference>
<keyword evidence="12" id="KW-1185">Reference proteome</keyword>